<dbReference type="InterPro" id="IPR050723">
    <property type="entry name" value="CFA/CMAS"/>
</dbReference>
<dbReference type="PANTHER" id="PTHR43667">
    <property type="entry name" value="CYCLOPROPANE-FATTY-ACYL-PHOSPHOLIPID SYNTHASE"/>
    <property type="match status" value="1"/>
</dbReference>
<dbReference type="GO" id="GO:0008168">
    <property type="term" value="F:methyltransferase activity"/>
    <property type="evidence" value="ECO:0007669"/>
    <property type="project" value="UniProtKB-KW"/>
</dbReference>
<keyword evidence="4" id="KW-0949">S-adenosyl-L-methionine</keyword>
<reference evidence="8 9" key="1">
    <citation type="submission" date="2016-11" db="EMBL/GenBank/DDBJ databases">
        <authorList>
            <person name="Jaros S."/>
            <person name="Januszkiewicz K."/>
            <person name="Wedrychowicz H."/>
        </authorList>
    </citation>
    <scope>NUCLEOTIDE SEQUENCE [LARGE SCALE GENOMIC DNA]</scope>
    <source>
        <strain evidence="8 9">GAS95</strain>
    </source>
</reference>
<keyword evidence="5" id="KW-0443">Lipid metabolism</keyword>
<keyword evidence="2" id="KW-0489">Methyltransferase</keyword>
<evidence type="ECO:0000256" key="5">
    <source>
        <dbReference type="ARBA" id="ARBA00023098"/>
    </source>
</evidence>
<feature type="domain" description="Polyketide synthase-like methyltransferase" evidence="7">
    <location>
        <begin position="171"/>
        <end position="377"/>
    </location>
</feature>
<dbReference type="Proteomes" id="UP000185151">
    <property type="component" value="Unassembled WGS sequence"/>
</dbReference>
<evidence type="ECO:0000256" key="2">
    <source>
        <dbReference type="ARBA" id="ARBA00022603"/>
    </source>
</evidence>
<dbReference type="Pfam" id="PF25371">
    <property type="entry name" value="DUF7884"/>
    <property type="match status" value="1"/>
</dbReference>
<gene>
    <name evidence="8" type="ORF">SAMN05444165_2098</name>
</gene>
<dbReference type="PANTHER" id="PTHR43667:SF1">
    <property type="entry name" value="CYCLOPROPANE-FATTY-ACYL-PHOSPHOLIPID SYNTHASE"/>
    <property type="match status" value="1"/>
</dbReference>
<keyword evidence="9" id="KW-1185">Reference proteome</keyword>
<dbReference type="GO" id="GO:0032259">
    <property type="term" value="P:methylation"/>
    <property type="evidence" value="ECO:0007669"/>
    <property type="project" value="UniProtKB-KW"/>
</dbReference>
<dbReference type="Gene3D" id="3.40.50.150">
    <property type="entry name" value="Vaccinia Virus protein VP39"/>
    <property type="match status" value="1"/>
</dbReference>
<dbReference type="InterPro" id="IPR020803">
    <property type="entry name" value="MeTfrase_dom"/>
</dbReference>
<proteinExistence type="inferred from homology"/>
<sequence>MERKEGKLLNRLVNLGIGTWVDGIRLSHNLPIQLSLWNGQVFDLGIFENPVVRIHVRDPSALPLLFTPSLDSLTEAYITERIDLDGKLEEVVDTVYRMSTLPAKSSARSKPASRTKHSRQWDKTSIRYHHDVSNDFYRLWLDERMVFSCGYFESGDETLDDAQLRKIDYVLRELNVQPGQRLLDIGCGWGALVMRAAANYGARCVGVTLSENQYQLATERVRAAGLSDRVEIRLEDYRDVRGTFERITSVGMFEHIGRDNFPSYFAKIRSLLADDGTLIEHRVTNADSSKGNAQKPAGEFIGRFMFPAGDDSHLSRVTGALQESGLEAIDVQNLERHYAATLRRWAERYEQHAERIRRTVGETKYRTWQVYLAGCAHALSIGSASAHQIVCRKA</sequence>
<dbReference type="AlphaFoldDB" id="A0A1N6IEX2"/>
<name>A0A1N6IEX2_9BURK</name>
<dbReference type="RefSeq" id="WP_074295587.1">
    <property type="nucleotide sequence ID" value="NZ_FSRU01000001.1"/>
</dbReference>
<evidence type="ECO:0000256" key="1">
    <source>
        <dbReference type="ARBA" id="ARBA00010815"/>
    </source>
</evidence>
<evidence type="ECO:0000256" key="3">
    <source>
        <dbReference type="ARBA" id="ARBA00022679"/>
    </source>
</evidence>
<comment type="similarity">
    <text evidence="1">Belongs to the CFA/CMAS family.</text>
</comment>
<dbReference type="InterPro" id="IPR029063">
    <property type="entry name" value="SAM-dependent_MTases_sf"/>
</dbReference>
<dbReference type="SUPFAM" id="SSF53335">
    <property type="entry name" value="S-adenosyl-L-methionine-dependent methyltransferases"/>
    <property type="match status" value="1"/>
</dbReference>
<dbReference type="Pfam" id="PF02353">
    <property type="entry name" value="CMAS"/>
    <property type="match status" value="1"/>
</dbReference>
<dbReference type="OrthoDB" id="9782855at2"/>
<protein>
    <submittedName>
        <fullName evidence="8">Cyclopropane-fatty-acyl-phospholipid synthase</fullName>
    </submittedName>
</protein>
<evidence type="ECO:0000259" key="7">
    <source>
        <dbReference type="SMART" id="SM00828"/>
    </source>
</evidence>
<evidence type="ECO:0000313" key="9">
    <source>
        <dbReference type="Proteomes" id="UP000185151"/>
    </source>
</evidence>
<evidence type="ECO:0000313" key="8">
    <source>
        <dbReference type="EMBL" id="SIO30584.1"/>
    </source>
</evidence>
<dbReference type="InterPro" id="IPR057206">
    <property type="entry name" value="DUF7884"/>
</dbReference>
<accession>A0A1N6IEX2</accession>
<dbReference type="EMBL" id="FSRU01000001">
    <property type="protein sequence ID" value="SIO30584.1"/>
    <property type="molecule type" value="Genomic_DNA"/>
</dbReference>
<dbReference type="SMART" id="SM00828">
    <property type="entry name" value="PKS_MT"/>
    <property type="match status" value="1"/>
</dbReference>
<evidence type="ECO:0000256" key="4">
    <source>
        <dbReference type="ARBA" id="ARBA00022691"/>
    </source>
</evidence>
<feature type="active site" evidence="6">
    <location>
        <position position="375"/>
    </location>
</feature>
<keyword evidence="3" id="KW-0808">Transferase</keyword>
<dbReference type="CDD" id="cd02440">
    <property type="entry name" value="AdoMet_MTases"/>
    <property type="match status" value="1"/>
</dbReference>
<organism evidence="8 9">
    <name type="scientific">Paraburkholderia phenazinium</name>
    <dbReference type="NCBI Taxonomy" id="60549"/>
    <lineage>
        <taxon>Bacteria</taxon>
        <taxon>Pseudomonadati</taxon>
        <taxon>Pseudomonadota</taxon>
        <taxon>Betaproteobacteria</taxon>
        <taxon>Burkholderiales</taxon>
        <taxon>Burkholderiaceae</taxon>
        <taxon>Paraburkholderia</taxon>
    </lineage>
</organism>
<dbReference type="GO" id="GO:0008610">
    <property type="term" value="P:lipid biosynthetic process"/>
    <property type="evidence" value="ECO:0007669"/>
    <property type="project" value="InterPro"/>
</dbReference>
<evidence type="ECO:0000256" key="6">
    <source>
        <dbReference type="PIRSR" id="PIRSR003085-1"/>
    </source>
</evidence>
<dbReference type="InterPro" id="IPR003333">
    <property type="entry name" value="CMAS"/>
</dbReference>
<dbReference type="PIRSF" id="PIRSF003085">
    <property type="entry name" value="CMAS"/>
    <property type="match status" value="1"/>
</dbReference>